<organism evidence="1 2">
    <name type="scientific">Pseudoduganella rivuli</name>
    <dbReference type="NCBI Taxonomy" id="2666085"/>
    <lineage>
        <taxon>Bacteria</taxon>
        <taxon>Pseudomonadati</taxon>
        <taxon>Pseudomonadota</taxon>
        <taxon>Betaproteobacteria</taxon>
        <taxon>Burkholderiales</taxon>
        <taxon>Oxalobacteraceae</taxon>
        <taxon>Telluria group</taxon>
        <taxon>Pseudoduganella</taxon>
    </lineage>
</organism>
<comment type="caution">
    <text evidence="1">The sequence shown here is derived from an EMBL/GenBank/DDBJ whole genome shotgun (WGS) entry which is preliminary data.</text>
</comment>
<dbReference type="EMBL" id="WKJJ01000001">
    <property type="protein sequence ID" value="MRV70555.1"/>
    <property type="molecule type" value="Genomic_DNA"/>
</dbReference>
<evidence type="ECO:0000313" key="1">
    <source>
        <dbReference type="EMBL" id="MRV70555.1"/>
    </source>
</evidence>
<keyword evidence="2" id="KW-1185">Reference proteome</keyword>
<dbReference type="RefSeq" id="WP_154371023.1">
    <property type="nucleotide sequence ID" value="NZ_WKJJ01000001.1"/>
</dbReference>
<accession>A0A7X2IIQ7</accession>
<reference evidence="1 2" key="1">
    <citation type="submission" date="2019-11" db="EMBL/GenBank/DDBJ databases">
        <title>Novel species isolated from a subtropical stream in China.</title>
        <authorList>
            <person name="Lu H."/>
        </authorList>
    </citation>
    <scope>NUCLEOTIDE SEQUENCE [LARGE SCALE GENOMIC DNA]</scope>
    <source>
        <strain evidence="1 2">FT92W</strain>
    </source>
</reference>
<dbReference type="Proteomes" id="UP000446768">
    <property type="component" value="Unassembled WGS sequence"/>
</dbReference>
<protein>
    <submittedName>
        <fullName evidence="1">Uncharacterized protein</fullName>
    </submittedName>
</protein>
<proteinExistence type="predicted"/>
<name>A0A7X2IIQ7_9BURK</name>
<evidence type="ECO:0000313" key="2">
    <source>
        <dbReference type="Proteomes" id="UP000446768"/>
    </source>
</evidence>
<dbReference type="AlphaFoldDB" id="A0A7X2IIQ7"/>
<sequence>MDSKTYLDTDEVFLSTCVFAAFFVNGMQATEYECTLSMYGRGHKDLVEEVAQHALYLAKIEHAITENLDIQLHRSGGFEHQVCRQFGEWFAAHIRATRAIPDLRTCRNYLANVVVAYFSPNADLRRAWDVMHAIRNADRNVLFESRYTAQCVNWEWLVAGFGHDSCGQRVDHPVHTRAHWSAEVQQLGTGQNYWTWVDCKLGMEILIHRYRLLAEKPNIFLQLLSATAFEYNGTRLSKLVLLRKIIAQEFLAQLERGTRVSAGLLSCRPEMLAAFSTLGATFDPQLWYGIEVVEFLSEHERWVDPDSEVCWAELADVHGQKGLSLTLQALWDAHWRDGAWILRTGHRLVLARGAAWQEEVPAMATDPETCTA</sequence>
<gene>
    <name evidence="1" type="ORF">GJ700_02330</name>
</gene>